<dbReference type="PROSITE" id="PS00141">
    <property type="entry name" value="ASP_PROTEASE"/>
    <property type="match status" value="1"/>
</dbReference>
<dbReference type="PROSITE" id="PS50158">
    <property type="entry name" value="ZF_CCHC"/>
    <property type="match status" value="1"/>
</dbReference>
<name>A0A699J3P4_TANCI</name>
<organism evidence="4">
    <name type="scientific">Tanacetum cinerariifolium</name>
    <name type="common">Dalmatian daisy</name>
    <name type="synonym">Chrysanthemum cinerariifolium</name>
    <dbReference type="NCBI Taxonomy" id="118510"/>
    <lineage>
        <taxon>Eukaryota</taxon>
        <taxon>Viridiplantae</taxon>
        <taxon>Streptophyta</taxon>
        <taxon>Embryophyta</taxon>
        <taxon>Tracheophyta</taxon>
        <taxon>Spermatophyta</taxon>
        <taxon>Magnoliopsida</taxon>
        <taxon>eudicotyledons</taxon>
        <taxon>Gunneridae</taxon>
        <taxon>Pentapetalae</taxon>
        <taxon>asterids</taxon>
        <taxon>campanulids</taxon>
        <taxon>Asterales</taxon>
        <taxon>Asteraceae</taxon>
        <taxon>Asteroideae</taxon>
        <taxon>Anthemideae</taxon>
        <taxon>Anthemidinae</taxon>
        <taxon>Tanacetum</taxon>
    </lineage>
</organism>
<dbReference type="InterPro" id="IPR001878">
    <property type="entry name" value="Znf_CCHC"/>
</dbReference>
<keyword evidence="1" id="KW-0863">Zinc-finger</keyword>
<keyword evidence="1" id="KW-0862">Zinc</keyword>
<dbReference type="GO" id="GO:0004190">
    <property type="term" value="F:aspartic-type endopeptidase activity"/>
    <property type="evidence" value="ECO:0007669"/>
    <property type="project" value="InterPro"/>
</dbReference>
<comment type="caution">
    <text evidence="4">The sequence shown here is derived from an EMBL/GenBank/DDBJ whole genome shotgun (WGS) entry which is preliminary data.</text>
</comment>
<dbReference type="SUPFAM" id="SSF57756">
    <property type="entry name" value="Retrovirus zinc finger-like domains"/>
    <property type="match status" value="1"/>
</dbReference>
<feature type="compositionally biased region" description="Acidic residues" evidence="2">
    <location>
        <begin position="38"/>
        <end position="55"/>
    </location>
</feature>
<dbReference type="Pfam" id="PF08284">
    <property type="entry name" value="RVP_2"/>
    <property type="match status" value="1"/>
</dbReference>
<dbReference type="InterPro" id="IPR036875">
    <property type="entry name" value="Znf_CCHC_sf"/>
</dbReference>
<dbReference type="GO" id="GO:0003676">
    <property type="term" value="F:nucleic acid binding"/>
    <property type="evidence" value="ECO:0007669"/>
    <property type="project" value="InterPro"/>
</dbReference>
<feature type="compositionally biased region" description="Basic and acidic residues" evidence="2">
    <location>
        <begin position="403"/>
        <end position="422"/>
    </location>
</feature>
<feature type="region of interest" description="Disordered" evidence="2">
    <location>
        <begin position="392"/>
        <end position="441"/>
    </location>
</feature>
<proteinExistence type="predicted"/>
<sequence length="573" mass="63113">MAQLASCGLRLIFYGVTDTLHVFNTPTSESPGYVAESNLEEDPEEYEDDATEDGPVDYPMDGGDDGDDDDDDSSGDDADDEDEDEEEVEHLASADFAVVIPTDELISPPEGIEPIIPPPSTDTTTIRVRITVRLQDVISFPPEAEVERLLAMPTPSPSPLASLSPPSAGERLARCTASAALPSPPLPPSLHMPPPIDPRDDIPETELPPRMRLCLCTLGSRYEVGESSSARPTGGRGIDYGFVSTLDAEARRRRIREVGYGIRDRWIDPVKTVLEIAPMTVREVNTRVTELAELHEHDTQDLYALLEDTQDSRTRISQRVVVDSQRVNLLMKDRIAHQETIQIMQQTEITELRETDCRRQTQMAETLRVMGDMRREMGDMKAELLALRGQSRRAGHPGGDARVPNHQDAPRDADRSTQKEDDGQVLSLGKNQEAGNRIVEPKGHFARNCKGSGNANVVNAQRYNRANPKVNGCFECGATGHFKRDCPKLKNKDGEKGNAPGWVYAVGNAEKRRNASRDPDSNVVTGMYLLNNHYASILFDTGADRSFISTALSCLIDIVPTPLGNSYDVELAD</sequence>
<protein>
    <recommendedName>
        <fullName evidence="3">CCHC-type domain-containing protein</fullName>
    </recommendedName>
</protein>
<dbReference type="InterPro" id="IPR001969">
    <property type="entry name" value="Aspartic_peptidase_AS"/>
</dbReference>
<evidence type="ECO:0000256" key="2">
    <source>
        <dbReference type="SAM" id="MobiDB-lite"/>
    </source>
</evidence>
<dbReference type="Gene3D" id="4.10.60.10">
    <property type="entry name" value="Zinc finger, CCHC-type"/>
    <property type="match status" value="1"/>
</dbReference>
<evidence type="ECO:0000259" key="3">
    <source>
        <dbReference type="PROSITE" id="PS50158"/>
    </source>
</evidence>
<keyword evidence="1" id="KW-0479">Metal-binding</keyword>
<dbReference type="SMART" id="SM00343">
    <property type="entry name" value="ZnF_C2HC"/>
    <property type="match status" value="1"/>
</dbReference>
<dbReference type="GO" id="GO:0006508">
    <property type="term" value="P:proteolysis"/>
    <property type="evidence" value="ECO:0007669"/>
    <property type="project" value="InterPro"/>
</dbReference>
<dbReference type="AlphaFoldDB" id="A0A699J3P4"/>
<evidence type="ECO:0000313" key="4">
    <source>
        <dbReference type="EMBL" id="GFA09381.1"/>
    </source>
</evidence>
<dbReference type="Pfam" id="PF00098">
    <property type="entry name" value="zf-CCHC"/>
    <property type="match status" value="1"/>
</dbReference>
<feature type="compositionally biased region" description="Acidic residues" evidence="2">
    <location>
        <begin position="62"/>
        <end position="88"/>
    </location>
</feature>
<reference evidence="4" key="1">
    <citation type="journal article" date="2019" name="Sci. Rep.">
        <title>Draft genome of Tanacetum cinerariifolium, the natural source of mosquito coil.</title>
        <authorList>
            <person name="Yamashiro T."/>
            <person name="Shiraishi A."/>
            <person name="Satake H."/>
            <person name="Nakayama K."/>
        </authorList>
    </citation>
    <scope>NUCLEOTIDE SEQUENCE</scope>
</reference>
<accession>A0A699J3P4</accession>
<dbReference type="GO" id="GO:0008270">
    <property type="term" value="F:zinc ion binding"/>
    <property type="evidence" value="ECO:0007669"/>
    <property type="project" value="UniProtKB-KW"/>
</dbReference>
<feature type="domain" description="CCHC-type" evidence="3">
    <location>
        <begin position="473"/>
        <end position="488"/>
    </location>
</feature>
<gene>
    <name evidence="4" type="ORF">Tci_581353</name>
</gene>
<feature type="region of interest" description="Disordered" evidence="2">
    <location>
        <begin position="24"/>
        <end position="95"/>
    </location>
</feature>
<dbReference type="EMBL" id="BKCJ010367933">
    <property type="protein sequence ID" value="GFA09381.1"/>
    <property type="molecule type" value="Genomic_DNA"/>
</dbReference>
<feature type="non-terminal residue" evidence="4">
    <location>
        <position position="573"/>
    </location>
</feature>
<evidence type="ECO:0000256" key="1">
    <source>
        <dbReference type="PROSITE-ProRule" id="PRU00047"/>
    </source>
</evidence>